<dbReference type="InterPro" id="IPR004827">
    <property type="entry name" value="bZIP"/>
</dbReference>
<evidence type="ECO:0000313" key="9">
    <source>
        <dbReference type="Proteomes" id="UP000311382"/>
    </source>
</evidence>
<name>A0A5C5FW86_9BASI</name>
<dbReference type="GO" id="GO:0001228">
    <property type="term" value="F:DNA-binding transcription activator activity, RNA polymerase II-specific"/>
    <property type="evidence" value="ECO:0007669"/>
    <property type="project" value="TreeGrafter"/>
</dbReference>
<dbReference type="PROSITE" id="PS00036">
    <property type="entry name" value="BZIP_BASIC"/>
    <property type="match status" value="1"/>
</dbReference>
<comment type="subcellular location">
    <subcellularLocation>
        <location evidence="1">Nucleus</location>
    </subcellularLocation>
</comment>
<keyword evidence="3" id="KW-0238">DNA-binding</keyword>
<dbReference type="PANTHER" id="PTHR13044">
    <property type="entry name" value="ACTIVATING TRANSCRIPTION FACTOR ATF 4/5"/>
    <property type="match status" value="1"/>
</dbReference>
<keyword evidence="5" id="KW-0539">Nucleus</keyword>
<proteinExistence type="predicted"/>
<feature type="compositionally biased region" description="Basic and acidic residues" evidence="6">
    <location>
        <begin position="431"/>
        <end position="443"/>
    </location>
</feature>
<evidence type="ECO:0000256" key="1">
    <source>
        <dbReference type="ARBA" id="ARBA00004123"/>
    </source>
</evidence>
<reference evidence="8 9" key="1">
    <citation type="submission" date="2019-03" db="EMBL/GenBank/DDBJ databases">
        <title>Rhodosporidium diobovatum UCD-FST 08-225 genome sequencing, assembly, and annotation.</title>
        <authorList>
            <person name="Fakankun I.U."/>
            <person name="Fristensky B."/>
            <person name="Levin D.B."/>
        </authorList>
    </citation>
    <scope>NUCLEOTIDE SEQUENCE [LARGE SCALE GENOMIC DNA]</scope>
    <source>
        <strain evidence="8 9">UCD-FST 08-225</strain>
    </source>
</reference>
<evidence type="ECO:0000256" key="5">
    <source>
        <dbReference type="ARBA" id="ARBA00023242"/>
    </source>
</evidence>
<feature type="region of interest" description="Disordered" evidence="6">
    <location>
        <begin position="431"/>
        <end position="458"/>
    </location>
</feature>
<evidence type="ECO:0000256" key="6">
    <source>
        <dbReference type="SAM" id="MobiDB-lite"/>
    </source>
</evidence>
<dbReference type="Gene3D" id="1.20.5.170">
    <property type="match status" value="1"/>
</dbReference>
<dbReference type="CDD" id="cd12193">
    <property type="entry name" value="bZIP_GCN4"/>
    <property type="match status" value="1"/>
</dbReference>
<evidence type="ECO:0000313" key="8">
    <source>
        <dbReference type="EMBL" id="TNY21143.1"/>
    </source>
</evidence>
<feature type="region of interest" description="Disordered" evidence="6">
    <location>
        <begin position="251"/>
        <end position="362"/>
    </location>
</feature>
<dbReference type="GO" id="GO:0000977">
    <property type="term" value="F:RNA polymerase II transcription regulatory region sequence-specific DNA binding"/>
    <property type="evidence" value="ECO:0007669"/>
    <property type="project" value="TreeGrafter"/>
</dbReference>
<dbReference type="PROSITE" id="PS50217">
    <property type="entry name" value="BZIP"/>
    <property type="match status" value="1"/>
</dbReference>
<accession>A0A5C5FW86</accession>
<protein>
    <recommendedName>
        <fullName evidence="7">BZIP domain-containing protein</fullName>
    </recommendedName>
</protein>
<evidence type="ECO:0000256" key="3">
    <source>
        <dbReference type="ARBA" id="ARBA00023125"/>
    </source>
</evidence>
<feature type="compositionally biased region" description="Pro residues" evidence="6">
    <location>
        <begin position="251"/>
        <end position="262"/>
    </location>
</feature>
<dbReference type="Pfam" id="PF00170">
    <property type="entry name" value="bZIP_1"/>
    <property type="match status" value="1"/>
</dbReference>
<dbReference type="AlphaFoldDB" id="A0A5C5FW86"/>
<evidence type="ECO:0000256" key="2">
    <source>
        <dbReference type="ARBA" id="ARBA00023015"/>
    </source>
</evidence>
<keyword evidence="4" id="KW-0804">Transcription</keyword>
<dbReference type="EMBL" id="SOZI01000050">
    <property type="protein sequence ID" value="TNY21143.1"/>
    <property type="molecule type" value="Genomic_DNA"/>
</dbReference>
<feature type="region of interest" description="Disordered" evidence="6">
    <location>
        <begin position="146"/>
        <end position="168"/>
    </location>
</feature>
<keyword evidence="2" id="KW-0805">Transcription regulation</keyword>
<dbReference type="Proteomes" id="UP000311382">
    <property type="component" value="Unassembled WGS sequence"/>
</dbReference>
<dbReference type="GO" id="GO:0005634">
    <property type="term" value="C:nucleus"/>
    <property type="evidence" value="ECO:0007669"/>
    <property type="project" value="UniProtKB-SubCell"/>
</dbReference>
<feature type="domain" description="BZIP" evidence="7">
    <location>
        <begin position="385"/>
        <end position="442"/>
    </location>
</feature>
<dbReference type="OrthoDB" id="10656246at2759"/>
<dbReference type="InterPro" id="IPR046347">
    <property type="entry name" value="bZIP_sf"/>
</dbReference>
<dbReference type="SUPFAM" id="SSF57959">
    <property type="entry name" value="Leucine zipper domain"/>
    <property type="match status" value="1"/>
</dbReference>
<dbReference type="SMART" id="SM00338">
    <property type="entry name" value="BRLZ"/>
    <property type="match status" value="1"/>
</dbReference>
<sequence length="458" mass="48161">MSFQREPSPLFGPDDLVWDGGALTGGGLLHEQLSCGPDDFSQYLVEDLFSGSAPNHDAVAAHPVPLPLPQQQGPPLIPLASRPRTAAPSPVSAVAPAPLAYPDLNAPGSVPYAPLSFDRVQDRHAAFDASLGSPLLDDPFSPVDADADADRYAPSAWDGSPTMTDVDEASPAWGERALEPGPVDDAASSGLRLFGQLSVGPTDMEALLDPASKAVAAEAEQAPRAAYSPVIAPTPLADLAVSPCAPLPPLALLPPLPLPPPAADLNKVAQEEEQKPAPALVSAPAPPAVSPARSTRSTRSRRSTSTSASGPGSPAPISSSSSASAATAAYDPSAPRVALDAPIRPRTYHTESRTSAKPIPRNLLLKRSRAVARGEADVPEDDELVDEAERRRRANTLAARASRLRKKEEVEGLRRRVDELEEENERLREWGDELRRELEDARADGGGGGDGKRRRVGA</sequence>
<feature type="compositionally biased region" description="Low complexity" evidence="6">
    <location>
        <begin position="303"/>
        <end position="336"/>
    </location>
</feature>
<organism evidence="8 9">
    <name type="scientific">Rhodotorula diobovata</name>
    <dbReference type="NCBI Taxonomy" id="5288"/>
    <lineage>
        <taxon>Eukaryota</taxon>
        <taxon>Fungi</taxon>
        <taxon>Dikarya</taxon>
        <taxon>Basidiomycota</taxon>
        <taxon>Pucciniomycotina</taxon>
        <taxon>Microbotryomycetes</taxon>
        <taxon>Sporidiobolales</taxon>
        <taxon>Sporidiobolaceae</taxon>
        <taxon>Rhodotorula</taxon>
    </lineage>
</organism>
<keyword evidence="9" id="KW-1185">Reference proteome</keyword>
<dbReference type="PANTHER" id="PTHR13044:SF14">
    <property type="entry name" value="CRYPTOCEPHAL, ISOFORM A"/>
    <property type="match status" value="1"/>
</dbReference>
<gene>
    <name evidence="8" type="ORF">DMC30DRAFT_416347</name>
</gene>
<comment type="caution">
    <text evidence="8">The sequence shown here is derived from an EMBL/GenBank/DDBJ whole genome shotgun (WGS) entry which is preliminary data.</text>
</comment>
<evidence type="ECO:0000259" key="7">
    <source>
        <dbReference type="PROSITE" id="PS50217"/>
    </source>
</evidence>
<evidence type="ECO:0000256" key="4">
    <source>
        <dbReference type="ARBA" id="ARBA00023163"/>
    </source>
</evidence>